<dbReference type="InterPro" id="IPR007454">
    <property type="entry name" value="UPF0250_YbeD-like"/>
</dbReference>
<accession>I1XMJ0</accession>
<dbReference type="SUPFAM" id="SSF117991">
    <property type="entry name" value="YbeD/HP0495-like"/>
    <property type="match status" value="1"/>
</dbReference>
<dbReference type="PANTHER" id="PTHR38036">
    <property type="entry name" value="UPF0250 PROTEIN YBED"/>
    <property type="match status" value="1"/>
</dbReference>
<dbReference type="EMBL" id="CP003390">
    <property type="protein sequence ID" value="AFI85609.1"/>
    <property type="molecule type" value="Genomic_DNA"/>
</dbReference>
<dbReference type="STRING" id="754476.Q7A_2827"/>
<dbReference type="PANTHER" id="PTHR38036:SF1">
    <property type="entry name" value="UPF0250 PROTEIN YBED"/>
    <property type="match status" value="1"/>
</dbReference>
<evidence type="ECO:0000313" key="4">
    <source>
        <dbReference type="Proteomes" id="UP000009144"/>
    </source>
</evidence>
<dbReference type="HOGENOM" id="CLU_161438_1_1_6"/>
<dbReference type="RefSeq" id="WP_014707970.1">
    <property type="nucleotide sequence ID" value="NC_017857.3"/>
</dbReference>
<reference evidence="3 4" key="2">
    <citation type="journal article" date="2013" name="Int. J. Syst. Evol. Microbiol.">
        <title>Methylophaga nitratireducenticrescens sp. nov. and Methylophaga frappieri sp. nov., isolated from the biofilm of the methanol-fed denitrification system treating the seawater at the Montreal Biodome.</title>
        <authorList>
            <person name="Villeneuve C."/>
            <person name="Martineau C."/>
            <person name="Mauffrey F."/>
            <person name="Villemur R."/>
        </authorList>
    </citation>
    <scope>NUCLEOTIDE SEQUENCE [LARGE SCALE GENOMIC DNA]</scope>
    <source>
        <strain evidence="3 4">JAM1</strain>
    </source>
</reference>
<organism evidence="3 4">
    <name type="scientific">Methylophaga nitratireducenticrescens</name>
    <dbReference type="NCBI Taxonomy" id="754476"/>
    <lineage>
        <taxon>Bacteria</taxon>
        <taxon>Pseudomonadati</taxon>
        <taxon>Pseudomonadota</taxon>
        <taxon>Gammaproteobacteria</taxon>
        <taxon>Thiotrichales</taxon>
        <taxon>Piscirickettsiaceae</taxon>
        <taxon>Methylophaga</taxon>
    </lineage>
</organism>
<dbReference type="Gene3D" id="3.30.70.260">
    <property type="match status" value="1"/>
</dbReference>
<dbReference type="AlphaFoldDB" id="I1XMJ0"/>
<evidence type="ECO:0000256" key="2">
    <source>
        <dbReference type="HAMAP-Rule" id="MF_00659"/>
    </source>
</evidence>
<dbReference type="Pfam" id="PF04359">
    <property type="entry name" value="DUF493"/>
    <property type="match status" value="1"/>
</dbReference>
<comment type="similarity">
    <text evidence="1 2">Belongs to the UPF0250 family.</text>
</comment>
<dbReference type="eggNOG" id="COG2921">
    <property type="taxonomic scope" value="Bacteria"/>
</dbReference>
<gene>
    <name evidence="3" type="ordered locus">Q7A_2827</name>
</gene>
<dbReference type="KEGG" id="mej:Q7A_2827"/>
<dbReference type="GO" id="GO:0005829">
    <property type="term" value="C:cytosol"/>
    <property type="evidence" value="ECO:0007669"/>
    <property type="project" value="TreeGrafter"/>
</dbReference>
<protein>
    <recommendedName>
        <fullName evidence="2">UPF0250 protein Q7A_2827</fullName>
    </recommendedName>
</protein>
<evidence type="ECO:0000313" key="3">
    <source>
        <dbReference type="EMBL" id="AFI85609.1"/>
    </source>
</evidence>
<keyword evidence="4" id="KW-1185">Reference proteome</keyword>
<dbReference type="PATRIC" id="fig|754476.3.peg.2774"/>
<sequence length="91" mass="9881">MSESNGEETLLEFPCEYPVKAMGETHPQLDNIVVEIIRKHAGAISEGAVTSKQSSGGKYTSITVVIEATSKKQLDAIYQELSGHQAVKYVL</sequence>
<reference evidence="3 4" key="1">
    <citation type="journal article" date="2012" name="J. Bacteriol.">
        <title>Complete genome sequences of Methylophaga sp. strain JAM1 and Methylophaga sp. strain JAM7.</title>
        <authorList>
            <person name="Villeneuve C."/>
            <person name="Martineau C."/>
            <person name="Mauffrey F."/>
            <person name="Villemur R."/>
        </authorList>
    </citation>
    <scope>NUCLEOTIDE SEQUENCE [LARGE SCALE GENOMIC DNA]</scope>
    <source>
        <strain evidence="3 4">JAM1</strain>
    </source>
</reference>
<dbReference type="OrthoDB" id="9793424at2"/>
<proteinExistence type="inferred from homology"/>
<name>I1XMJ0_METNJ</name>
<dbReference type="InterPro" id="IPR027471">
    <property type="entry name" value="YbeD-like_sf"/>
</dbReference>
<dbReference type="Proteomes" id="UP000009144">
    <property type="component" value="Chromosome"/>
</dbReference>
<evidence type="ECO:0000256" key="1">
    <source>
        <dbReference type="ARBA" id="ARBA00008460"/>
    </source>
</evidence>
<dbReference type="HAMAP" id="MF_00659">
    <property type="entry name" value="UPF0250"/>
    <property type="match status" value="1"/>
</dbReference>